<sequence>MSENYSFYEQETNINYNRQEDMAVVYTASPVDIRKLDKLFEKRGSEMKLQEKTEGSRTYLVPKKWVKIIPSRILSEEQKEEIRNRFKKSKNA</sequence>
<gene>
    <name evidence="1" type="ORF">M9Y10_004574</name>
</gene>
<evidence type="ECO:0000313" key="2">
    <source>
        <dbReference type="Proteomes" id="UP001470230"/>
    </source>
</evidence>
<name>A0ABR2GNF4_9EUKA</name>
<comment type="caution">
    <text evidence="1">The sequence shown here is derived from an EMBL/GenBank/DDBJ whole genome shotgun (WGS) entry which is preliminary data.</text>
</comment>
<reference evidence="1 2" key="1">
    <citation type="submission" date="2024-04" db="EMBL/GenBank/DDBJ databases">
        <title>Tritrichomonas musculus Genome.</title>
        <authorList>
            <person name="Alves-Ferreira E."/>
            <person name="Grigg M."/>
            <person name="Lorenzi H."/>
            <person name="Galac M."/>
        </authorList>
    </citation>
    <scope>NUCLEOTIDE SEQUENCE [LARGE SCALE GENOMIC DNA]</scope>
    <source>
        <strain evidence="1 2">EAF2021</strain>
    </source>
</reference>
<dbReference type="Proteomes" id="UP001470230">
    <property type="component" value="Unassembled WGS sequence"/>
</dbReference>
<keyword evidence="2" id="KW-1185">Reference proteome</keyword>
<organism evidence="1 2">
    <name type="scientific">Tritrichomonas musculus</name>
    <dbReference type="NCBI Taxonomy" id="1915356"/>
    <lineage>
        <taxon>Eukaryota</taxon>
        <taxon>Metamonada</taxon>
        <taxon>Parabasalia</taxon>
        <taxon>Tritrichomonadida</taxon>
        <taxon>Tritrichomonadidae</taxon>
        <taxon>Tritrichomonas</taxon>
    </lineage>
</organism>
<proteinExistence type="predicted"/>
<protein>
    <submittedName>
        <fullName evidence="1">Uncharacterized protein</fullName>
    </submittedName>
</protein>
<dbReference type="EMBL" id="JAPFFF010000103">
    <property type="protein sequence ID" value="KAK8835470.1"/>
    <property type="molecule type" value="Genomic_DNA"/>
</dbReference>
<evidence type="ECO:0000313" key="1">
    <source>
        <dbReference type="EMBL" id="KAK8835470.1"/>
    </source>
</evidence>
<accession>A0ABR2GNF4</accession>